<dbReference type="Pfam" id="PF13843">
    <property type="entry name" value="DDE_Tnp_1_7"/>
    <property type="match status" value="1"/>
</dbReference>
<evidence type="ECO:0000256" key="1">
    <source>
        <dbReference type="SAM" id="MobiDB-lite"/>
    </source>
</evidence>
<evidence type="ECO:0000313" key="3">
    <source>
        <dbReference type="EMBL" id="CAH1998284.1"/>
    </source>
</evidence>
<dbReference type="InterPro" id="IPR029526">
    <property type="entry name" value="PGBD"/>
</dbReference>
<dbReference type="Proteomes" id="UP001152888">
    <property type="component" value="Unassembled WGS sequence"/>
</dbReference>
<dbReference type="PANTHER" id="PTHR46599">
    <property type="entry name" value="PIGGYBAC TRANSPOSABLE ELEMENT-DERIVED PROTEIN 4"/>
    <property type="match status" value="1"/>
</dbReference>
<dbReference type="EMBL" id="CAKOFQ010007322">
    <property type="protein sequence ID" value="CAH1998284.1"/>
    <property type="molecule type" value="Genomic_DNA"/>
</dbReference>
<reference evidence="3" key="1">
    <citation type="submission" date="2022-03" db="EMBL/GenBank/DDBJ databases">
        <authorList>
            <person name="Sayadi A."/>
        </authorList>
    </citation>
    <scope>NUCLEOTIDE SEQUENCE</scope>
</reference>
<accession>A0A9P0LSU1</accession>
<keyword evidence="4" id="KW-1185">Reference proteome</keyword>
<organism evidence="3 4">
    <name type="scientific">Acanthoscelides obtectus</name>
    <name type="common">Bean weevil</name>
    <name type="synonym">Bruchus obtectus</name>
    <dbReference type="NCBI Taxonomy" id="200917"/>
    <lineage>
        <taxon>Eukaryota</taxon>
        <taxon>Metazoa</taxon>
        <taxon>Ecdysozoa</taxon>
        <taxon>Arthropoda</taxon>
        <taxon>Hexapoda</taxon>
        <taxon>Insecta</taxon>
        <taxon>Pterygota</taxon>
        <taxon>Neoptera</taxon>
        <taxon>Endopterygota</taxon>
        <taxon>Coleoptera</taxon>
        <taxon>Polyphaga</taxon>
        <taxon>Cucujiformia</taxon>
        <taxon>Chrysomeloidea</taxon>
        <taxon>Chrysomelidae</taxon>
        <taxon>Bruchinae</taxon>
        <taxon>Bruchini</taxon>
        <taxon>Acanthoscelides</taxon>
    </lineage>
</organism>
<gene>
    <name evidence="3" type="ORF">ACAOBT_LOCUS24277</name>
</gene>
<feature type="region of interest" description="Disordered" evidence="1">
    <location>
        <begin position="1"/>
        <end position="60"/>
    </location>
</feature>
<dbReference type="PANTHER" id="PTHR46599:SF3">
    <property type="entry name" value="PIGGYBAC TRANSPOSABLE ELEMENT-DERIVED PROTEIN 4"/>
    <property type="match status" value="1"/>
</dbReference>
<comment type="caution">
    <text evidence="3">The sequence shown here is derived from an EMBL/GenBank/DDBJ whole genome shotgun (WGS) entry which is preliminary data.</text>
</comment>
<protein>
    <recommendedName>
        <fullName evidence="2">PiggyBac transposable element-derived protein domain-containing protein</fullName>
    </recommendedName>
</protein>
<evidence type="ECO:0000259" key="2">
    <source>
        <dbReference type="Pfam" id="PF13843"/>
    </source>
</evidence>
<dbReference type="AlphaFoldDB" id="A0A9P0LSU1"/>
<proteinExistence type="predicted"/>
<evidence type="ECO:0000313" key="4">
    <source>
        <dbReference type="Proteomes" id="UP001152888"/>
    </source>
</evidence>
<dbReference type="OrthoDB" id="6602143at2759"/>
<feature type="domain" description="PiggyBac transposable element-derived protein" evidence="2">
    <location>
        <begin position="199"/>
        <end position="430"/>
    </location>
</feature>
<name>A0A9P0LSU1_ACAOB</name>
<sequence length="476" mass="54317">MSDEDVERMSSVSAEDVDDSEADKNDRPSTSDSSEYEDRPSTKIATKGIPNHGISADSGECTSSNVNIPLRNDSNKTLFVDKDNITWRNPSGRSLNNFDCDTTHGIPSNIVETFIGKTELEIFKLFVDDELIDLMVRETNRYAEQVITEKICDDSIPRHSRLNDWVETSAIEIHVSLGIILWMGLDRKPSLSHYWSRSELYNSPACKYQECFIPSETVCIDETMVPFRGRLRFRQYMKGKRHKFGIKIFKLCGDGGYTYNMKIYCGKESKRDGVSVADKVVFELKNNLLDSGRILVTDNWYTSVGLVRRLLARSTHLVGTLRSNRKCNPKNVITTSLKRGQILGMESDDGITVFKWKDKRDVLMLTTKHSTEKSDQERQRPVAIMEYNAGKSFIDISDQKSSYSSAVRKALKWYRKVAVELLMGTTVVNSLFLYNKVNRKSTSIIKFRENLCSQFLHYGQPSNDNIGRPPRSTHKL</sequence>